<feature type="chain" id="PRO_5042899009" description="Chitin-binding type-2 domain-containing protein" evidence="6">
    <location>
        <begin position="17"/>
        <end position="238"/>
    </location>
</feature>
<accession>A0AAN9AVJ7</accession>
<gene>
    <name evidence="8" type="ORF">V1264_007722</name>
</gene>
<keyword evidence="5" id="KW-0325">Glycoprotein</keyword>
<dbReference type="GO" id="GO:0005576">
    <property type="term" value="C:extracellular region"/>
    <property type="evidence" value="ECO:0007669"/>
    <property type="project" value="InterPro"/>
</dbReference>
<dbReference type="SUPFAM" id="SSF57625">
    <property type="entry name" value="Invertebrate chitin-binding proteins"/>
    <property type="match status" value="3"/>
</dbReference>
<dbReference type="EMBL" id="JBAMIC010000019">
    <property type="protein sequence ID" value="KAK7094048.1"/>
    <property type="molecule type" value="Genomic_DNA"/>
</dbReference>
<keyword evidence="9" id="KW-1185">Reference proteome</keyword>
<dbReference type="InterPro" id="IPR002557">
    <property type="entry name" value="Chitin-bd_dom"/>
</dbReference>
<evidence type="ECO:0000313" key="9">
    <source>
        <dbReference type="Proteomes" id="UP001374579"/>
    </source>
</evidence>
<dbReference type="SMART" id="SM00494">
    <property type="entry name" value="ChtBD2"/>
    <property type="match status" value="3"/>
</dbReference>
<feature type="signal peptide" evidence="6">
    <location>
        <begin position="1"/>
        <end position="16"/>
    </location>
</feature>
<dbReference type="Gene3D" id="2.170.140.10">
    <property type="entry name" value="Chitin binding domain"/>
    <property type="match status" value="3"/>
</dbReference>
<keyword evidence="1" id="KW-0147">Chitin-binding</keyword>
<evidence type="ECO:0000256" key="4">
    <source>
        <dbReference type="ARBA" id="ARBA00023157"/>
    </source>
</evidence>
<keyword evidence="2 6" id="KW-0732">Signal</keyword>
<evidence type="ECO:0000256" key="2">
    <source>
        <dbReference type="ARBA" id="ARBA00022729"/>
    </source>
</evidence>
<dbReference type="AlphaFoldDB" id="A0AAN9AVJ7"/>
<evidence type="ECO:0000256" key="6">
    <source>
        <dbReference type="SAM" id="SignalP"/>
    </source>
</evidence>
<protein>
    <recommendedName>
        <fullName evidence="7">Chitin-binding type-2 domain-containing protein</fullName>
    </recommendedName>
</protein>
<proteinExistence type="predicted"/>
<evidence type="ECO:0000256" key="3">
    <source>
        <dbReference type="ARBA" id="ARBA00022737"/>
    </source>
</evidence>
<name>A0AAN9AVJ7_9CAEN</name>
<reference evidence="8 9" key="1">
    <citation type="submission" date="2024-02" db="EMBL/GenBank/DDBJ databases">
        <title>Chromosome-scale genome assembly of the rough periwinkle Littorina saxatilis.</title>
        <authorList>
            <person name="De Jode A."/>
            <person name="Faria R."/>
            <person name="Formenti G."/>
            <person name="Sims Y."/>
            <person name="Smith T.P."/>
            <person name="Tracey A."/>
            <person name="Wood J.M.D."/>
            <person name="Zagrodzka Z.B."/>
            <person name="Johannesson K."/>
            <person name="Butlin R.K."/>
            <person name="Leder E.H."/>
        </authorList>
    </citation>
    <scope>NUCLEOTIDE SEQUENCE [LARGE SCALE GENOMIC DNA]</scope>
    <source>
        <strain evidence="8">Snail1</strain>
        <tissue evidence="8">Muscle</tissue>
    </source>
</reference>
<dbReference type="PANTHER" id="PTHR23301">
    <property type="entry name" value="CHITIN BINDING PERITROPHIN-A"/>
    <property type="match status" value="1"/>
</dbReference>
<keyword evidence="4" id="KW-1015">Disulfide bond</keyword>
<evidence type="ECO:0000259" key="7">
    <source>
        <dbReference type="PROSITE" id="PS50940"/>
    </source>
</evidence>
<dbReference type="Pfam" id="PF01607">
    <property type="entry name" value="CBM_14"/>
    <property type="match status" value="3"/>
</dbReference>
<dbReference type="Proteomes" id="UP001374579">
    <property type="component" value="Unassembled WGS sequence"/>
</dbReference>
<evidence type="ECO:0000256" key="5">
    <source>
        <dbReference type="ARBA" id="ARBA00023180"/>
    </source>
</evidence>
<dbReference type="InterPro" id="IPR036508">
    <property type="entry name" value="Chitin-bd_dom_sf"/>
</dbReference>
<comment type="caution">
    <text evidence="8">The sequence shown here is derived from an EMBL/GenBank/DDBJ whole genome shotgun (WGS) entry which is preliminary data.</text>
</comment>
<dbReference type="PROSITE" id="PS50940">
    <property type="entry name" value="CHIT_BIND_II"/>
    <property type="match status" value="1"/>
</dbReference>
<dbReference type="GO" id="GO:0008061">
    <property type="term" value="F:chitin binding"/>
    <property type="evidence" value="ECO:0007669"/>
    <property type="project" value="UniProtKB-KW"/>
</dbReference>
<feature type="domain" description="Chitin-binding type-2" evidence="7">
    <location>
        <begin position="41"/>
        <end position="108"/>
    </location>
</feature>
<dbReference type="PANTHER" id="PTHR23301:SF0">
    <property type="entry name" value="CHITIN-BINDING TYPE-2 DOMAIN-CONTAINING PROTEIN-RELATED"/>
    <property type="match status" value="1"/>
</dbReference>
<sequence>MLAKFVAVVLLGLAVAAPEREKRQIIAVGTNNCANGFQLTSNPCQSGQGRVYYAVPGDATKFVQCDVLGRAYIVQCPAGLVYNQATTSCQAQQVIVTQAPAVTTPCTAQALQRGQVYFPFPGDNTRFYECTGINQVQVLQCPSGLKWDSSRVACVYVAGTTAVNPTVFPNAQQFKNPCTAPQISGNHYYFAHPDPNKFIQCDNAGQAFVVACPSGLVWNQYYEVCASAFVQIAQNVVG</sequence>
<organism evidence="8 9">
    <name type="scientific">Littorina saxatilis</name>
    <dbReference type="NCBI Taxonomy" id="31220"/>
    <lineage>
        <taxon>Eukaryota</taxon>
        <taxon>Metazoa</taxon>
        <taxon>Spiralia</taxon>
        <taxon>Lophotrochozoa</taxon>
        <taxon>Mollusca</taxon>
        <taxon>Gastropoda</taxon>
        <taxon>Caenogastropoda</taxon>
        <taxon>Littorinimorpha</taxon>
        <taxon>Littorinoidea</taxon>
        <taxon>Littorinidae</taxon>
        <taxon>Littorina</taxon>
    </lineage>
</organism>
<evidence type="ECO:0000313" key="8">
    <source>
        <dbReference type="EMBL" id="KAK7094048.1"/>
    </source>
</evidence>
<keyword evidence="3" id="KW-0677">Repeat</keyword>
<evidence type="ECO:0000256" key="1">
    <source>
        <dbReference type="ARBA" id="ARBA00022669"/>
    </source>
</evidence>
<dbReference type="InterPro" id="IPR051940">
    <property type="entry name" value="Chitin_bind-dev_reg"/>
</dbReference>